<keyword evidence="1" id="KW-0732">Signal</keyword>
<sequence>MSPRSVSLLFLFVYIPASLSEAATTTRPRALVAQVSRDSATLQYVTQIEQKTPLENERL</sequence>
<feature type="non-terminal residue" evidence="2">
    <location>
        <position position="59"/>
    </location>
</feature>
<dbReference type="EMBL" id="JAHRHJ020000008">
    <property type="protein sequence ID" value="KAH9306544.1"/>
    <property type="molecule type" value="Genomic_DNA"/>
</dbReference>
<protein>
    <submittedName>
        <fullName evidence="2">Uncharacterized protein</fullName>
    </submittedName>
</protein>
<dbReference type="Proteomes" id="UP000824469">
    <property type="component" value="Unassembled WGS sequence"/>
</dbReference>
<keyword evidence="3" id="KW-1185">Reference proteome</keyword>
<organism evidence="2 3">
    <name type="scientific">Taxus chinensis</name>
    <name type="common">Chinese yew</name>
    <name type="synonym">Taxus wallichiana var. chinensis</name>
    <dbReference type="NCBI Taxonomy" id="29808"/>
    <lineage>
        <taxon>Eukaryota</taxon>
        <taxon>Viridiplantae</taxon>
        <taxon>Streptophyta</taxon>
        <taxon>Embryophyta</taxon>
        <taxon>Tracheophyta</taxon>
        <taxon>Spermatophyta</taxon>
        <taxon>Pinopsida</taxon>
        <taxon>Pinidae</taxon>
        <taxon>Conifers II</taxon>
        <taxon>Cupressales</taxon>
        <taxon>Taxaceae</taxon>
        <taxon>Taxus</taxon>
    </lineage>
</organism>
<evidence type="ECO:0000313" key="2">
    <source>
        <dbReference type="EMBL" id="KAH9306544.1"/>
    </source>
</evidence>
<reference evidence="2 3" key="1">
    <citation type="journal article" date="2021" name="Nat. Plants">
        <title>The Taxus genome provides insights into paclitaxel biosynthesis.</title>
        <authorList>
            <person name="Xiong X."/>
            <person name="Gou J."/>
            <person name="Liao Q."/>
            <person name="Li Y."/>
            <person name="Zhou Q."/>
            <person name="Bi G."/>
            <person name="Li C."/>
            <person name="Du R."/>
            <person name="Wang X."/>
            <person name="Sun T."/>
            <person name="Guo L."/>
            <person name="Liang H."/>
            <person name="Lu P."/>
            <person name="Wu Y."/>
            <person name="Zhang Z."/>
            <person name="Ro D.K."/>
            <person name="Shang Y."/>
            <person name="Huang S."/>
            <person name="Yan J."/>
        </authorList>
    </citation>
    <scope>NUCLEOTIDE SEQUENCE [LARGE SCALE GENOMIC DNA]</scope>
    <source>
        <strain evidence="2">Ta-2019</strain>
    </source>
</reference>
<gene>
    <name evidence="2" type="ORF">KI387_010948</name>
</gene>
<proteinExistence type="predicted"/>
<evidence type="ECO:0000256" key="1">
    <source>
        <dbReference type="SAM" id="SignalP"/>
    </source>
</evidence>
<comment type="caution">
    <text evidence="2">The sequence shown here is derived from an EMBL/GenBank/DDBJ whole genome shotgun (WGS) entry which is preliminary data.</text>
</comment>
<feature type="signal peptide" evidence="1">
    <location>
        <begin position="1"/>
        <end position="22"/>
    </location>
</feature>
<feature type="chain" id="PRO_5041452666" evidence="1">
    <location>
        <begin position="23"/>
        <end position="59"/>
    </location>
</feature>
<name>A0AA38KJZ8_TAXCH</name>
<accession>A0AA38KJZ8</accession>
<evidence type="ECO:0000313" key="3">
    <source>
        <dbReference type="Proteomes" id="UP000824469"/>
    </source>
</evidence>
<dbReference type="AlphaFoldDB" id="A0AA38KJZ8"/>